<accession>A0A1H3A3L1</accession>
<evidence type="ECO:0000313" key="2">
    <source>
        <dbReference type="EMBL" id="SDX24332.1"/>
    </source>
</evidence>
<dbReference type="EMBL" id="FNNU01000003">
    <property type="protein sequence ID" value="SDX24332.1"/>
    <property type="molecule type" value="Genomic_DNA"/>
</dbReference>
<organism evidence="2 3">
    <name type="scientific">Pseudomonas kuykendallii</name>
    <dbReference type="NCBI Taxonomy" id="1007099"/>
    <lineage>
        <taxon>Bacteria</taxon>
        <taxon>Pseudomonadati</taxon>
        <taxon>Pseudomonadota</taxon>
        <taxon>Gammaproteobacteria</taxon>
        <taxon>Pseudomonadales</taxon>
        <taxon>Pseudomonadaceae</taxon>
        <taxon>Pseudomonas</taxon>
    </lineage>
</organism>
<dbReference type="Pfam" id="PF04101">
    <property type="entry name" value="Glyco_tran_28_C"/>
    <property type="match status" value="1"/>
</dbReference>
<dbReference type="PANTHER" id="PTHR21015:SF22">
    <property type="entry name" value="GLYCOSYLTRANSFERASE"/>
    <property type="match status" value="1"/>
</dbReference>
<dbReference type="InterPro" id="IPR007235">
    <property type="entry name" value="Glyco_trans_28_C"/>
</dbReference>
<dbReference type="GO" id="GO:0016758">
    <property type="term" value="F:hexosyltransferase activity"/>
    <property type="evidence" value="ECO:0007669"/>
    <property type="project" value="InterPro"/>
</dbReference>
<protein>
    <submittedName>
        <fullName evidence="2">Predicted glycosyl transferase</fullName>
    </submittedName>
</protein>
<proteinExistence type="predicted"/>
<dbReference type="Proteomes" id="UP000243778">
    <property type="component" value="Unassembled WGS sequence"/>
</dbReference>
<evidence type="ECO:0000313" key="3">
    <source>
        <dbReference type="Proteomes" id="UP000243778"/>
    </source>
</evidence>
<name>A0A1H3A3L1_9PSED</name>
<keyword evidence="3" id="KW-1185">Reference proteome</keyword>
<dbReference type="SUPFAM" id="SSF53756">
    <property type="entry name" value="UDP-Glycosyltransferase/glycogen phosphorylase"/>
    <property type="match status" value="1"/>
</dbReference>
<sequence length="348" mass="37478">MAEPQVGYYVHHHGAGHATRALAIARQLDCPVTLIGSNLPPLPASVGRLDLPGDTAPGMRVERFDTLHYAPLAVDGLRERMGLLGDWMRATWPCLLVVDVSVEVALLARLFGVPTLYLRQHGRRDDPAHRQAYATATALLAPFPPAMESPDTPAEVLVKTRYAGWVSRYAGSAAVEPLAGRVLVINGRGGSAFSHAGLAELARACPQRSLYVAGALQGKPTQVPDNLTYLGTLDDPADEMRRAEVVIGSAGDSLVAEAASLGCRYIAIAEERPFDEQLQQARRLEQLGVAIGLEAWPEASRWPSLLARAEGLDPRTWQAWADAQATARCAAIIENVMAETFRSPCGPR</sequence>
<feature type="domain" description="Glycosyl transferase family 28 C-terminal" evidence="1">
    <location>
        <begin position="226"/>
        <end position="294"/>
    </location>
</feature>
<gene>
    <name evidence="2" type="ORF">SAMN05216287_2564</name>
</gene>
<dbReference type="STRING" id="1007099.SAMN05216287_2564"/>
<evidence type="ECO:0000259" key="1">
    <source>
        <dbReference type="Pfam" id="PF04101"/>
    </source>
</evidence>
<dbReference type="PANTHER" id="PTHR21015">
    <property type="entry name" value="UDP-N-ACETYLGLUCOSAMINE--N-ACETYLMURAMYL-(PENTAPEPTIDE) PYROPHOSPHORYL-UNDECAPRENOL N-ACETYLGLUCOSAMINE TRANSFERASE 1"/>
    <property type="match status" value="1"/>
</dbReference>
<dbReference type="RefSeq" id="WP_245728181.1">
    <property type="nucleotide sequence ID" value="NZ_FNNU01000003.1"/>
</dbReference>
<dbReference type="Gene3D" id="3.40.50.2000">
    <property type="entry name" value="Glycogen Phosphorylase B"/>
    <property type="match status" value="1"/>
</dbReference>
<dbReference type="AlphaFoldDB" id="A0A1H3A3L1"/>
<keyword evidence="2" id="KW-0808">Transferase</keyword>
<reference evidence="3" key="1">
    <citation type="submission" date="2016-10" db="EMBL/GenBank/DDBJ databases">
        <authorList>
            <person name="Varghese N."/>
            <person name="Submissions S."/>
        </authorList>
    </citation>
    <scope>NUCLEOTIDE SEQUENCE [LARGE SCALE GENOMIC DNA]</scope>
    <source>
        <strain evidence="3">NRRL B-59562</strain>
    </source>
</reference>